<dbReference type="HOGENOM" id="CLU_031916_0_0_1"/>
<name>A0A0D3KHZ4_EMIH1</name>
<keyword evidence="4 10" id="KW-0812">Transmembrane</keyword>
<dbReference type="GeneID" id="17280649"/>
<reference evidence="12" key="1">
    <citation type="journal article" date="2013" name="Nature">
        <title>Pan genome of the phytoplankton Emiliania underpins its global distribution.</title>
        <authorList>
            <person name="Read B.A."/>
            <person name="Kegel J."/>
            <person name="Klute M.J."/>
            <person name="Kuo A."/>
            <person name="Lefebvre S.C."/>
            <person name="Maumus F."/>
            <person name="Mayer C."/>
            <person name="Miller J."/>
            <person name="Monier A."/>
            <person name="Salamov A."/>
            <person name="Young J."/>
            <person name="Aguilar M."/>
            <person name="Claverie J.M."/>
            <person name="Frickenhaus S."/>
            <person name="Gonzalez K."/>
            <person name="Herman E.K."/>
            <person name="Lin Y.C."/>
            <person name="Napier J."/>
            <person name="Ogata H."/>
            <person name="Sarno A.F."/>
            <person name="Shmutz J."/>
            <person name="Schroeder D."/>
            <person name="de Vargas C."/>
            <person name="Verret F."/>
            <person name="von Dassow P."/>
            <person name="Valentin K."/>
            <person name="Van de Peer Y."/>
            <person name="Wheeler G."/>
            <person name="Dacks J.B."/>
            <person name="Delwiche C.F."/>
            <person name="Dyhrman S.T."/>
            <person name="Glockner G."/>
            <person name="John U."/>
            <person name="Richards T."/>
            <person name="Worden A.Z."/>
            <person name="Zhang X."/>
            <person name="Grigoriev I.V."/>
            <person name="Allen A.E."/>
            <person name="Bidle K."/>
            <person name="Borodovsky M."/>
            <person name="Bowler C."/>
            <person name="Brownlee C."/>
            <person name="Cock J.M."/>
            <person name="Elias M."/>
            <person name="Gladyshev V.N."/>
            <person name="Groth M."/>
            <person name="Guda C."/>
            <person name="Hadaegh A."/>
            <person name="Iglesias-Rodriguez M.D."/>
            <person name="Jenkins J."/>
            <person name="Jones B.M."/>
            <person name="Lawson T."/>
            <person name="Leese F."/>
            <person name="Lindquist E."/>
            <person name="Lobanov A."/>
            <person name="Lomsadze A."/>
            <person name="Malik S.B."/>
            <person name="Marsh M.E."/>
            <person name="Mackinder L."/>
            <person name="Mock T."/>
            <person name="Mueller-Roeber B."/>
            <person name="Pagarete A."/>
            <person name="Parker M."/>
            <person name="Probert I."/>
            <person name="Quesneville H."/>
            <person name="Raines C."/>
            <person name="Rensing S.A."/>
            <person name="Riano-Pachon D.M."/>
            <person name="Richier S."/>
            <person name="Rokitta S."/>
            <person name="Shiraiwa Y."/>
            <person name="Soanes D.M."/>
            <person name="van der Giezen M."/>
            <person name="Wahlund T.M."/>
            <person name="Williams B."/>
            <person name="Wilson W."/>
            <person name="Wolfe G."/>
            <person name="Wurch L.L."/>
        </authorList>
    </citation>
    <scope>NUCLEOTIDE SEQUENCE</scope>
</reference>
<accession>A0A0D3KHZ4</accession>
<keyword evidence="3" id="KW-0813">Transport</keyword>
<evidence type="ECO:0000256" key="3">
    <source>
        <dbReference type="ARBA" id="ARBA00022448"/>
    </source>
</evidence>
<comment type="subcellular location">
    <subcellularLocation>
        <location evidence="1">Mitochondrion inner membrane</location>
        <topology evidence="1">Multi-pass membrane protein</topology>
    </subcellularLocation>
</comment>
<feature type="repeat" description="Solcar" evidence="10">
    <location>
        <begin position="415"/>
        <end position="508"/>
    </location>
</feature>
<evidence type="ECO:0000256" key="7">
    <source>
        <dbReference type="ARBA" id="ARBA00022989"/>
    </source>
</evidence>
<evidence type="ECO:0000313" key="12">
    <source>
        <dbReference type="Proteomes" id="UP000013827"/>
    </source>
</evidence>
<dbReference type="GO" id="GO:0005315">
    <property type="term" value="F:phosphate transmembrane transporter activity"/>
    <property type="evidence" value="ECO:0007669"/>
    <property type="project" value="InterPro"/>
</dbReference>
<keyword evidence="6" id="KW-0999">Mitochondrion inner membrane</keyword>
<keyword evidence="9 10" id="KW-0472">Membrane</keyword>
<evidence type="ECO:0000256" key="6">
    <source>
        <dbReference type="ARBA" id="ARBA00022792"/>
    </source>
</evidence>
<keyword evidence="8" id="KW-0496">Mitochondrion</keyword>
<evidence type="ECO:0000256" key="8">
    <source>
        <dbReference type="ARBA" id="ARBA00023128"/>
    </source>
</evidence>
<dbReference type="EnsemblProtists" id="EOD35379">
    <property type="protein sequence ID" value="EOD35379"/>
    <property type="gene ID" value="EMIHUDRAFT_462425"/>
</dbReference>
<comment type="similarity">
    <text evidence="2">Belongs to the mitochondrial carrier (TC 2.A.29) family.</text>
</comment>
<evidence type="ECO:0000256" key="4">
    <source>
        <dbReference type="ARBA" id="ARBA00022692"/>
    </source>
</evidence>
<dbReference type="PRINTS" id="PR00926">
    <property type="entry name" value="MITOCARRIER"/>
</dbReference>
<protein>
    <submittedName>
        <fullName evidence="11">Uncharacterized protein</fullName>
    </submittedName>
</protein>
<dbReference type="Gene3D" id="1.50.40.10">
    <property type="entry name" value="Mitochondrial carrier domain"/>
    <property type="match status" value="2"/>
</dbReference>
<evidence type="ECO:0000256" key="9">
    <source>
        <dbReference type="ARBA" id="ARBA00023136"/>
    </source>
</evidence>
<feature type="repeat" description="Solcar" evidence="10">
    <location>
        <begin position="522"/>
        <end position="649"/>
    </location>
</feature>
<dbReference type="InterPro" id="IPR018108">
    <property type="entry name" value="MCP_transmembrane"/>
</dbReference>
<dbReference type="InterPro" id="IPR044677">
    <property type="entry name" value="SLC25A3/Pic2/Mir1-like"/>
</dbReference>
<dbReference type="GO" id="GO:1990547">
    <property type="term" value="P:mitochondrial phosphate ion transmembrane transport"/>
    <property type="evidence" value="ECO:0007669"/>
    <property type="project" value="InterPro"/>
</dbReference>
<dbReference type="PROSITE" id="PS50920">
    <property type="entry name" value="SOLCAR"/>
    <property type="match status" value="3"/>
</dbReference>
<dbReference type="SUPFAM" id="SSF103506">
    <property type="entry name" value="Mitochondrial carrier"/>
    <property type="match status" value="1"/>
</dbReference>
<evidence type="ECO:0000256" key="2">
    <source>
        <dbReference type="ARBA" id="ARBA00006375"/>
    </source>
</evidence>
<keyword evidence="5" id="KW-0677">Repeat</keyword>
<evidence type="ECO:0000313" key="11">
    <source>
        <dbReference type="EnsemblProtists" id="EOD35379"/>
    </source>
</evidence>
<reference evidence="11" key="2">
    <citation type="submission" date="2024-10" db="UniProtKB">
        <authorList>
            <consortium name="EnsemblProtists"/>
        </authorList>
    </citation>
    <scope>IDENTIFICATION</scope>
</reference>
<dbReference type="PANTHER" id="PTHR45671:SF12">
    <property type="entry name" value="MITOCHONDRIAL PHOSPHATE CARRIER PROTEIN"/>
    <property type="match status" value="1"/>
</dbReference>
<dbReference type="eggNOG" id="KOG0767">
    <property type="taxonomic scope" value="Eukaryota"/>
</dbReference>
<dbReference type="InterPro" id="IPR002067">
    <property type="entry name" value="MCP"/>
</dbReference>
<keyword evidence="12" id="KW-1185">Reference proteome</keyword>
<feature type="repeat" description="Solcar" evidence="10">
    <location>
        <begin position="318"/>
        <end position="402"/>
    </location>
</feature>
<dbReference type="OMA" id="YLWYGIT"/>
<evidence type="ECO:0000256" key="1">
    <source>
        <dbReference type="ARBA" id="ARBA00004448"/>
    </source>
</evidence>
<organism evidence="11 12">
    <name type="scientific">Emiliania huxleyi (strain CCMP1516)</name>
    <dbReference type="NCBI Taxonomy" id="280463"/>
    <lineage>
        <taxon>Eukaryota</taxon>
        <taxon>Haptista</taxon>
        <taxon>Haptophyta</taxon>
        <taxon>Prymnesiophyceae</taxon>
        <taxon>Isochrysidales</taxon>
        <taxon>Noelaerhabdaceae</taxon>
        <taxon>Emiliania</taxon>
    </lineage>
</organism>
<dbReference type="PaxDb" id="2903-EOD35379"/>
<dbReference type="KEGG" id="ehx:EMIHUDRAFT_462425"/>
<dbReference type="InterPro" id="IPR023395">
    <property type="entry name" value="MCP_dom_sf"/>
</dbReference>
<dbReference type="Pfam" id="PF00153">
    <property type="entry name" value="Mito_carr"/>
    <property type="match status" value="3"/>
</dbReference>
<sequence>MSALVFIASCWAAPPRPRLHRPVPIHAAVSTAPTGRRVVLGFARSAAVTAAGAALASGCGARAAGAAGAADATAEWYVGAESATVLRWVDKDTIPPGAATAMEAFYTLEFTTYLSRFLLNFDADCAAWWETRMAAIPANLPPDKQTSRRNAAFGAFSASVEYGLRRYPGASGPKALLRSLERQHGSDPEACRHLALAFTFLDERSQPRDDIARLVRRVTAGESGATGTGGSVTAIVPPAFSPGLPDYLWQDPTALLPSTQLPVRTRSGLYEVRGLAPFLLDGRPTLAPPPAAGQRIARTTVFGPRGDVAGEERALRLADFALFALAGCAGCAGTHSAVIPLDVVKTRLQTAPGRYATLQAAFGDILREEGAEGLLLGAAPTLLGYAYYGATVYPGFEFFRRTFDLQLGPALAASLHAPVVLLSGACATVVACLGVCPAEVVRIRMVSRPEAYGGGSDLGGALAALRAEAEAAGAPLRSLLYSGFRPLVLRQVIFGMIKFFTFDFVVGAVLEVAPQLGESAQTELLLSLGAGLVAGVASSLISQPADTILSRMNRGAAAAATASSATTAAAAATAATAATAAPRAAASAAAVARAPPPPPPPSPGLLRSAREIVAEYGVGGFYLGAGARCVWSGAIIAGQFFFYDLARQLLNVAADDLLVVLDVNL</sequence>
<dbReference type="PANTHER" id="PTHR45671">
    <property type="entry name" value="SOLUTE CARRIER FAMILY 25 (MITOCHONDRIAL CARRIER PHOSPHATE CARRIER), MEMBER 3, LIKE-RELATED-RELATED"/>
    <property type="match status" value="1"/>
</dbReference>
<dbReference type="AlphaFoldDB" id="A0A0D3KHZ4"/>
<keyword evidence="7" id="KW-1133">Transmembrane helix</keyword>
<dbReference type="Proteomes" id="UP000013827">
    <property type="component" value="Unassembled WGS sequence"/>
</dbReference>
<evidence type="ECO:0000256" key="5">
    <source>
        <dbReference type="ARBA" id="ARBA00022737"/>
    </source>
</evidence>
<proteinExistence type="inferred from homology"/>
<dbReference type="RefSeq" id="XP_005787808.1">
    <property type="nucleotide sequence ID" value="XM_005787751.1"/>
</dbReference>
<dbReference type="STRING" id="2903.R1FPP5"/>
<dbReference type="GO" id="GO:0005743">
    <property type="term" value="C:mitochondrial inner membrane"/>
    <property type="evidence" value="ECO:0007669"/>
    <property type="project" value="UniProtKB-SubCell"/>
</dbReference>
<evidence type="ECO:0000256" key="10">
    <source>
        <dbReference type="PROSITE-ProRule" id="PRU00282"/>
    </source>
</evidence>